<dbReference type="EMBL" id="DSMV01000174">
    <property type="protein sequence ID" value="HDW51666.1"/>
    <property type="molecule type" value="Genomic_DNA"/>
</dbReference>
<gene>
    <name evidence="2" type="ORF">ENQ35_02880</name>
</gene>
<reference evidence="2" key="1">
    <citation type="journal article" date="2020" name="mSystems">
        <title>Genome- and Community-Level Interaction Insights into Carbon Utilization and Element Cycling Functions of Hydrothermarchaeota in Hydrothermal Sediment.</title>
        <authorList>
            <person name="Zhou Z."/>
            <person name="Liu Y."/>
            <person name="Xu W."/>
            <person name="Pan J."/>
            <person name="Luo Z.H."/>
            <person name="Li M."/>
        </authorList>
    </citation>
    <scope>NUCLEOTIDE SEQUENCE [LARGE SCALE GENOMIC DNA]</scope>
    <source>
        <strain evidence="2">SpSt-301</strain>
    </source>
</reference>
<dbReference type="Pfam" id="PF13708">
    <property type="entry name" value="DUF4942"/>
    <property type="match status" value="1"/>
</dbReference>
<protein>
    <submittedName>
        <fullName evidence="2">DUF4942 domain-containing protein</fullName>
    </submittedName>
</protein>
<name>A0A7C1FC76_9THEO</name>
<comment type="caution">
    <text evidence="2">The sequence shown here is derived from an EMBL/GenBank/DDBJ whole genome shotgun (WGS) entry which is preliminary data.</text>
</comment>
<organism evidence="2">
    <name type="scientific">Ammonifex degensii</name>
    <dbReference type="NCBI Taxonomy" id="42838"/>
    <lineage>
        <taxon>Bacteria</taxon>
        <taxon>Bacillati</taxon>
        <taxon>Bacillota</taxon>
        <taxon>Clostridia</taxon>
        <taxon>Thermoanaerobacterales</taxon>
        <taxon>Thermoanaerobacteraceae</taxon>
        <taxon>Ammonifex</taxon>
    </lineage>
</organism>
<accession>A0A7C1FC76</accession>
<dbReference type="InterPro" id="IPR031339">
    <property type="entry name" value="DUF4942"/>
</dbReference>
<dbReference type="AlphaFoldDB" id="A0A7C1FC76"/>
<evidence type="ECO:0000313" key="2">
    <source>
        <dbReference type="EMBL" id="HDW51666.1"/>
    </source>
</evidence>
<evidence type="ECO:0000259" key="1">
    <source>
        <dbReference type="Pfam" id="PF13708"/>
    </source>
</evidence>
<sequence length="264" mass="29677">MSVFSKIQKPYTVSEVLSAYRQTKAAIEYHCRELEAVLQAAENAGIGSAVSYRAAMFRDDRLVELKRSTWQALLAASGVEKVLSVSRLERFEQFLEGNGNGVRSIPEPSEEAIMEMLAGGAVKELFAEMIREAFDFLRPGKGWHDEYKTNKKNGRVSVGKKIILEGLVHETPFYVNIYPRQRRHLIQVDKIFHLLDGKPFPFDSYSSPLVDGLSSARKGETEYFKWERYGNGNLHLTFLRDDLLVKFNQIAGGLAEPAVGDGAV</sequence>
<feature type="domain" description="DUF4942" evidence="1">
    <location>
        <begin position="64"/>
        <end position="252"/>
    </location>
</feature>
<proteinExistence type="predicted"/>